<dbReference type="EMBL" id="LRDC01000032">
    <property type="protein sequence ID" value="KVX00863.1"/>
    <property type="molecule type" value="Genomic_DNA"/>
</dbReference>
<evidence type="ECO:0000313" key="2">
    <source>
        <dbReference type="EMBL" id="KVX00863.1"/>
    </source>
</evidence>
<reference evidence="2 3" key="1">
    <citation type="submission" date="2016-01" db="EMBL/GenBank/DDBJ databases">
        <title>Draft genome of the antarctic isolate Shewanella frigidimarina Ag06-30.</title>
        <authorList>
            <person name="Parmeciano Di Noto G."/>
            <person name="Vazquez S."/>
            <person name="Mac Cormack W."/>
            <person name="Iriarte A."/>
            <person name="Quiroga C."/>
        </authorList>
    </citation>
    <scope>NUCLEOTIDE SEQUENCE [LARGE SCALE GENOMIC DNA]</scope>
    <source>
        <strain evidence="2 3">Ag06-30</strain>
    </source>
</reference>
<gene>
    <name evidence="2" type="ORF">AWJ07_19370</name>
</gene>
<dbReference type="InterPro" id="IPR009875">
    <property type="entry name" value="PilZ_domain"/>
</dbReference>
<dbReference type="GO" id="GO:0035438">
    <property type="term" value="F:cyclic-di-GMP binding"/>
    <property type="evidence" value="ECO:0007669"/>
    <property type="project" value="InterPro"/>
</dbReference>
<evidence type="ECO:0000313" key="3">
    <source>
        <dbReference type="Proteomes" id="UP000055702"/>
    </source>
</evidence>
<sequence length="100" mass="11449">MSQEPTGFEEKRGSLRVDMEAERIRLDWINTHGESCIDHAICIDLARKGVLFDFKSSFKVGDLIALTFNENTDKQNTIKGQVCRCTKYSPHSYHIALQLM</sequence>
<name>A0A119CZ69_SHEFR</name>
<protein>
    <submittedName>
        <fullName evidence="2">Pilus assembly protein PilZ</fullName>
    </submittedName>
</protein>
<feature type="domain" description="PilZ" evidence="1">
    <location>
        <begin position="39"/>
        <end position="94"/>
    </location>
</feature>
<evidence type="ECO:0000259" key="1">
    <source>
        <dbReference type="Pfam" id="PF07238"/>
    </source>
</evidence>
<dbReference type="Proteomes" id="UP000055702">
    <property type="component" value="Unassembled WGS sequence"/>
</dbReference>
<proteinExistence type="predicted"/>
<dbReference type="Pfam" id="PF07238">
    <property type="entry name" value="PilZ"/>
    <property type="match status" value="1"/>
</dbReference>
<organism evidence="2">
    <name type="scientific">Shewanella frigidimarina</name>
    <dbReference type="NCBI Taxonomy" id="56812"/>
    <lineage>
        <taxon>Bacteria</taxon>
        <taxon>Pseudomonadati</taxon>
        <taxon>Pseudomonadota</taxon>
        <taxon>Gammaproteobacteria</taxon>
        <taxon>Alteromonadales</taxon>
        <taxon>Shewanellaceae</taxon>
        <taxon>Shewanella</taxon>
    </lineage>
</organism>
<dbReference type="AlphaFoldDB" id="A0A119CZ69"/>
<dbReference type="RefSeq" id="WP_059746672.1">
    <property type="nucleotide sequence ID" value="NZ_JBOZOX010000026.1"/>
</dbReference>
<comment type="caution">
    <text evidence="2">The sequence shown here is derived from an EMBL/GenBank/DDBJ whole genome shotgun (WGS) entry which is preliminary data.</text>
</comment>
<accession>A0A119CZ69</accession>